<dbReference type="AlphaFoldDB" id="A0A833VYU4"/>
<dbReference type="PANTHER" id="PTHR10801:SF0">
    <property type="entry name" value="DELTA(24)-STEROL REDUCTASE"/>
    <property type="match status" value="1"/>
</dbReference>
<dbReference type="GO" id="GO:0016020">
    <property type="term" value="C:membrane"/>
    <property type="evidence" value="ECO:0007669"/>
    <property type="project" value="TreeGrafter"/>
</dbReference>
<name>A0A833VYU4_9POAL</name>
<keyword evidence="3" id="KW-1185">Reference proteome</keyword>
<accession>A0A833VYU4</accession>
<proteinExistence type="predicted"/>
<dbReference type="GO" id="GO:0008202">
    <property type="term" value="P:steroid metabolic process"/>
    <property type="evidence" value="ECO:0007669"/>
    <property type="project" value="TreeGrafter"/>
</dbReference>
<dbReference type="EMBL" id="SWLB01000002">
    <property type="protein sequence ID" value="KAF3341233.1"/>
    <property type="molecule type" value="Genomic_DNA"/>
</dbReference>
<dbReference type="GO" id="GO:0005737">
    <property type="term" value="C:cytoplasm"/>
    <property type="evidence" value="ECO:0007669"/>
    <property type="project" value="TreeGrafter"/>
</dbReference>
<sequence length="76" mass="8955">MIENHCFQPQYAVSELNEKDFWHMFDAEHYEYCRKKYGIVGTFMSVYYKSKKGRKTEKEVAEAEAAIAESAYAEEV</sequence>
<dbReference type="InterPro" id="IPR040165">
    <property type="entry name" value="Diminuto-like"/>
</dbReference>
<keyword evidence="1" id="KW-0560">Oxidoreductase</keyword>
<dbReference type="PANTHER" id="PTHR10801">
    <property type="entry name" value="24-DEHYDROCHOLESTEROL REDUCTASE"/>
    <property type="match status" value="1"/>
</dbReference>
<reference evidence="2" key="1">
    <citation type="submission" date="2020-01" db="EMBL/GenBank/DDBJ databases">
        <title>Genome sequence of Kobresia littledalei, the first chromosome-level genome in the family Cyperaceae.</title>
        <authorList>
            <person name="Qu G."/>
        </authorList>
    </citation>
    <scope>NUCLEOTIDE SEQUENCE</scope>
    <source>
        <strain evidence="2">C.B.Clarke</strain>
        <tissue evidence="2">Leaf</tissue>
    </source>
</reference>
<dbReference type="Proteomes" id="UP000623129">
    <property type="component" value="Unassembled WGS sequence"/>
</dbReference>
<evidence type="ECO:0000256" key="1">
    <source>
        <dbReference type="ARBA" id="ARBA00023002"/>
    </source>
</evidence>
<gene>
    <name evidence="2" type="ORF">FCM35_KLT10077</name>
</gene>
<comment type="caution">
    <text evidence="2">The sequence shown here is derived from an EMBL/GenBank/DDBJ whole genome shotgun (WGS) entry which is preliminary data.</text>
</comment>
<evidence type="ECO:0000313" key="3">
    <source>
        <dbReference type="Proteomes" id="UP000623129"/>
    </source>
</evidence>
<dbReference type="OrthoDB" id="767203at2759"/>
<protein>
    <submittedName>
        <fullName evidence="2">Delta(24)-sterol reductase</fullName>
    </submittedName>
</protein>
<dbReference type="GO" id="GO:0016628">
    <property type="term" value="F:oxidoreductase activity, acting on the CH-CH group of donors, NAD or NADP as acceptor"/>
    <property type="evidence" value="ECO:0007669"/>
    <property type="project" value="TreeGrafter"/>
</dbReference>
<evidence type="ECO:0000313" key="2">
    <source>
        <dbReference type="EMBL" id="KAF3341233.1"/>
    </source>
</evidence>
<organism evidence="2 3">
    <name type="scientific">Carex littledalei</name>
    <dbReference type="NCBI Taxonomy" id="544730"/>
    <lineage>
        <taxon>Eukaryota</taxon>
        <taxon>Viridiplantae</taxon>
        <taxon>Streptophyta</taxon>
        <taxon>Embryophyta</taxon>
        <taxon>Tracheophyta</taxon>
        <taxon>Spermatophyta</taxon>
        <taxon>Magnoliopsida</taxon>
        <taxon>Liliopsida</taxon>
        <taxon>Poales</taxon>
        <taxon>Cyperaceae</taxon>
        <taxon>Cyperoideae</taxon>
        <taxon>Cariceae</taxon>
        <taxon>Carex</taxon>
        <taxon>Carex subgen. Euthyceras</taxon>
    </lineage>
</organism>